<evidence type="ECO:0000256" key="2">
    <source>
        <dbReference type="ARBA" id="ARBA00004754"/>
    </source>
</evidence>
<dbReference type="AlphaFoldDB" id="A0A6M1R474"/>
<gene>
    <name evidence="8" type="primary">uraD</name>
    <name evidence="8" type="ORF">G5C66_17115</name>
</gene>
<sequence>MTTLADFNALPAAEAEAFVAPCVAIPSWATGLAAGRPYTDVDDLLTTAERLGAAWTDEEVEGALADHPRIGERHAGDGASAALSAREQAGVDPADVGVQARLRVGNAAYEEKFGRIYLVRAAGRSAEEMLALLEERLENDPATEIAVTKDQLAEIALLRLRGLVT</sequence>
<comment type="catalytic activity">
    <reaction evidence="1">
        <text>5-hydroxy-2-oxo-4-ureido-2,5-dihydro-1H-imidazole-5-carboxylate + H(+) = (S)-allantoin + CO2</text>
        <dbReference type="Rhea" id="RHEA:26301"/>
        <dbReference type="ChEBI" id="CHEBI:15378"/>
        <dbReference type="ChEBI" id="CHEBI:15678"/>
        <dbReference type="ChEBI" id="CHEBI:16526"/>
        <dbReference type="ChEBI" id="CHEBI:58639"/>
        <dbReference type="EC" id="4.1.1.97"/>
    </reaction>
</comment>
<name>A0A6M1R474_9ACTN</name>
<dbReference type="GO" id="GO:0006144">
    <property type="term" value="P:purine nucleobase metabolic process"/>
    <property type="evidence" value="ECO:0007669"/>
    <property type="project" value="UniProtKB-KW"/>
</dbReference>
<evidence type="ECO:0000256" key="3">
    <source>
        <dbReference type="ARBA" id="ARBA00012257"/>
    </source>
</evidence>
<keyword evidence="4" id="KW-0659">Purine metabolism</keyword>
<protein>
    <recommendedName>
        <fullName evidence="3">2-oxo-4-hydroxy-4-carboxy-5-ureidoimidazoline decarboxylase</fullName>
        <ecNumber evidence="3">4.1.1.97</ecNumber>
    </recommendedName>
</protein>
<evidence type="ECO:0000256" key="1">
    <source>
        <dbReference type="ARBA" id="ARBA00001163"/>
    </source>
</evidence>
<dbReference type="NCBIfam" id="NF010372">
    <property type="entry name" value="PRK13798.1"/>
    <property type="match status" value="1"/>
</dbReference>
<evidence type="ECO:0000256" key="6">
    <source>
        <dbReference type="ARBA" id="ARBA00023239"/>
    </source>
</evidence>
<feature type="domain" description="Oxo-4-hydroxy-4-carboxy-5-ureidoimidazoline decarboxylase" evidence="7">
    <location>
        <begin position="8"/>
        <end position="161"/>
    </location>
</feature>
<dbReference type="Pfam" id="PF09349">
    <property type="entry name" value="OHCU_decarbox"/>
    <property type="match status" value="1"/>
</dbReference>
<dbReference type="NCBIfam" id="TIGR03180">
    <property type="entry name" value="UraD_2"/>
    <property type="match status" value="1"/>
</dbReference>
<dbReference type="Gene3D" id="1.10.3330.10">
    <property type="entry name" value="Oxo-4-hydroxy-4-carboxy-5-ureidoimidazoline decarboxylase"/>
    <property type="match status" value="1"/>
</dbReference>
<dbReference type="InterPro" id="IPR018020">
    <property type="entry name" value="OHCU_decarboxylase"/>
</dbReference>
<evidence type="ECO:0000256" key="4">
    <source>
        <dbReference type="ARBA" id="ARBA00022631"/>
    </source>
</evidence>
<dbReference type="PANTHER" id="PTHR43466:SF1">
    <property type="entry name" value="2-OXO-4-HYDROXY-4-CARBOXY-5-UREIDOIMIDAZOLINE DECARBOXYLASE-RELATED"/>
    <property type="match status" value="1"/>
</dbReference>
<evidence type="ECO:0000313" key="9">
    <source>
        <dbReference type="Proteomes" id="UP000483261"/>
    </source>
</evidence>
<evidence type="ECO:0000259" key="7">
    <source>
        <dbReference type="Pfam" id="PF09349"/>
    </source>
</evidence>
<dbReference type="RefSeq" id="WP_165112169.1">
    <property type="nucleotide sequence ID" value="NZ_JAALAA010000014.1"/>
</dbReference>
<dbReference type="EC" id="4.1.1.97" evidence="3"/>
<dbReference type="SUPFAM" id="SSF158694">
    <property type="entry name" value="UraD-Like"/>
    <property type="match status" value="1"/>
</dbReference>
<dbReference type="EMBL" id="JAALAA010000014">
    <property type="protein sequence ID" value="NGN94452.1"/>
    <property type="molecule type" value="Genomic_DNA"/>
</dbReference>
<evidence type="ECO:0000313" key="8">
    <source>
        <dbReference type="EMBL" id="NGN94452.1"/>
    </source>
</evidence>
<reference evidence="8 9" key="1">
    <citation type="submission" date="2020-02" db="EMBL/GenBank/DDBJ databases">
        <title>Whole-genome analyses of novel actinobacteria.</title>
        <authorList>
            <person name="Sahin N."/>
        </authorList>
    </citation>
    <scope>NUCLEOTIDE SEQUENCE [LARGE SCALE GENOMIC DNA]</scope>
    <source>
        <strain evidence="8 9">KC13</strain>
    </source>
</reference>
<dbReference type="InterPro" id="IPR036778">
    <property type="entry name" value="OHCU_decarboxylase_sf"/>
</dbReference>
<keyword evidence="5" id="KW-0210">Decarboxylase</keyword>
<dbReference type="PANTHER" id="PTHR43466">
    <property type="entry name" value="2-OXO-4-HYDROXY-4-CARBOXY-5-UREIDOIMIDAZOLINE DECARBOXYLASE-RELATED"/>
    <property type="match status" value="1"/>
</dbReference>
<comment type="caution">
    <text evidence="8">The sequence shown here is derived from an EMBL/GenBank/DDBJ whole genome shotgun (WGS) entry which is preliminary data.</text>
</comment>
<dbReference type="GO" id="GO:0019628">
    <property type="term" value="P:urate catabolic process"/>
    <property type="evidence" value="ECO:0007669"/>
    <property type="project" value="TreeGrafter"/>
</dbReference>
<keyword evidence="9" id="KW-1185">Reference proteome</keyword>
<evidence type="ECO:0000256" key="5">
    <source>
        <dbReference type="ARBA" id="ARBA00022793"/>
    </source>
</evidence>
<organism evidence="8 9">
    <name type="scientific">Nocardioides turkmenicus</name>
    <dbReference type="NCBI Taxonomy" id="2711220"/>
    <lineage>
        <taxon>Bacteria</taxon>
        <taxon>Bacillati</taxon>
        <taxon>Actinomycetota</taxon>
        <taxon>Actinomycetes</taxon>
        <taxon>Propionibacteriales</taxon>
        <taxon>Nocardioidaceae</taxon>
        <taxon>Nocardioides</taxon>
    </lineage>
</organism>
<accession>A0A6M1R474</accession>
<comment type="pathway">
    <text evidence="2">Purine metabolism; urate degradation; (S)-allantoin from urate: step 3/3.</text>
</comment>
<dbReference type="InterPro" id="IPR017595">
    <property type="entry name" value="OHCU_decarboxylase-2"/>
</dbReference>
<dbReference type="Proteomes" id="UP000483261">
    <property type="component" value="Unassembled WGS sequence"/>
</dbReference>
<dbReference type="GO" id="GO:0051997">
    <property type="term" value="F:2-oxo-4-hydroxy-4-carboxy-5-ureidoimidazoline decarboxylase activity"/>
    <property type="evidence" value="ECO:0007669"/>
    <property type="project" value="UniProtKB-EC"/>
</dbReference>
<keyword evidence="6 8" id="KW-0456">Lyase</keyword>
<proteinExistence type="predicted"/>